<dbReference type="KEGG" id="spha:D3Y57_13390"/>
<feature type="compositionally biased region" description="Pro residues" evidence="1">
    <location>
        <begin position="80"/>
        <end position="128"/>
    </location>
</feature>
<evidence type="ECO:0000256" key="1">
    <source>
        <dbReference type="SAM" id="MobiDB-lite"/>
    </source>
</evidence>
<evidence type="ECO:0000313" key="3">
    <source>
        <dbReference type="EMBL" id="AYJ86774.1"/>
    </source>
</evidence>
<protein>
    <submittedName>
        <fullName evidence="3">Cell envelope biogenesis protein TolA</fullName>
    </submittedName>
</protein>
<evidence type="ECO:0000256" key="2">
    <source>
        <dbReference type="SAM" id="Phobius"/>
    </source>
</evidence>
<dbReference type="EMBL" id="CP032829">
    <property type="protein sequence ID" value="AYJ86774.1"/>
    <property type="molecule type" value="Genomic_DNA"/>
</dbReference>
<evidence type="ECO:0000313" key="4">
    <source>
        <dbReference type="Proteomes" id="UP000276254"/>
    </source>
</evidence>
<feature type="region of interest" description="Disordered" evidence="1">
    <location>
        <begin position="52"/>
        <end position="195"/>
    </location>
</feature>
<dbReference type="PRINTS" id="PR01217">
    <property type="entry name" value="PRICHEXTENSN"/>
</dbReference>
<feature type="compositionally biased region" description="Polar residues" evidence="1">
    <location>
        <begin position="173"/>
        <end position="188"/>
    </location>
</feature>
<keyword evidence="2" id="KW-0472">Membrane</keyword>
<dbReference type="OrthoDB" id="7161229at2"/>
<dbReference type="Proteomes" id="UP000276254">
    <property type="component" value="Chromosome"/>
</dbReference>
<keyword evidence="4" id="KW-1185">Reference proteome</keyword>
<name>A0A494TH54_SPHPE</name>
<organism evidence="3 4">
    <name type="scientific">Sphingomonas paeninsulae</name>
    <dbReference type="NCBI Taxonomy" id="2319844"/>
    <lineage>
        <taxon>Bacteria</taxon>
        <taxon>Pseudomonadati</taxon>
        <taxon>Pseudomonadota</taxon>
        <taxon>Alphaproteobacteria</taxon>
        <taxon>Sphingomonadales</taxon>
        <taxon>Sphingomonadaceae</taxon>
        <taxon>Sphingomonas</taxon>
    </lineage>
</organism>
<keyword evidence="2" id="KW-0812">Transmembrane</keyword>
<dbReference type="AlphaFoldDB" id="A0A494TH54"/>
<gene>
    <name evidence="3" type="ORF">D3Y57_13390</name>
</gene>
<reference evidence="3 4" key="1">
    <citation type="submission" date="2018-09" db="EMBL/GenBank/DDBJ databases">
        <title>Sphingomonas peninsula sp. nov., isolated from fildes peninsula, Antarctic soil.</title>
        <authorList>
            <person name="Yingchao G."/>
        </authorList>
    </citation>
    <scope>NUCLEOTIDE SEQUENCE [LARGE SCALE GENOMIC DNA]</scope>
    <source>
        <strain evidence="3 4">YZ-8</strain>
    </source>
</reference>
<feature type="compositionally biased region" description="Low complexity" evidence="1">
    <location>
        <begin position="129"/>
        <end position="152"/>
    </location>
</feature>
<keyword evidence="2" id="KW-1133">Transmembrane helix</keyword>
<accession>A0A494TH54</accession>
<dbReference type="Gene3D" id="3.30.1150.10">
    <property type="match status" value="1"/>
</dbReference>
<feature type="transmembrane region" description="Helical" evidence="2">
    <location>
        <begin position="7"/>
        <end position="30"/>
    </location>
</feature>
<dbReference type="RefSeq" id="WP_121153395.1">
    <property type="nucleotide sequence ID" value="NZ_CP032829.1"/>
</dbReference>
<proteinExistence type="predicted"/>
<sequence>MDRTERTGVGISLAGHIVLFAVLSLGLFAATKPIVPKTQAMDIQIVDKVGLTDTVPNPSPTPPAARETPDVGTPEEAAPEPQPTPEPAPKPAPTPPTPTRPAPTPQPVAPPKPVAKPAPVKPAPPKPVVKPSIAKPTPAKPAAAKTPPTTADARPRRRPGLSRSLIAGLTDTPGVSSAQPNKSASTTPRAAAGPAVEASLGREVLRQLKPFWHSPTGADAELLRTQLSISLARDGSVVAVRAIGTTGVTDSNRGQVRLHQEAAIKAVKLAAPFSLPAEFYDSWKLLEPVSFDRKLSQ</sequence>